<evidence type="ECO:0000313" key="3">
    <source>
        <dbReference type="Proteomes" id="UP000492820"/>
    </source>
</evidence>
<sequence length="160" mass="17090">MNRVASIVSARGSDPFMSRRFYCPREQGRSSKEGESPTAAFSGSGDREGDGGGGRGGGGDGGDDGGCGNASVAVIAHSIIRQSYRCHCRYYRYVENQWSCLIGSCLPCTCPPVFLQLTMEICDEQHGPLSPNGVPKEDEILDPVELSRGIGNAVVKYHPC</sequence>
<accession>A0A068WZ22</accession>
<dbReference type="Proteomes" id="UP000492820">
    <property type="component" value="Unassembled WGS sequence"/>
</dbReference>
<gene>
    <name evidence="2" type="ORF">EgrG_002033900</name>
</gene>
<name>A0A068WZ22_ECHGR</name>
<reference evidence="2" key="2">
    <citation type="submission" date="2014-06" db="EMBL/GenBank/DDBJ databases">
        <authorList>
            <person name="Aslett M."/>
        </authorList>
    </citation>
    <scope>NUCLEOTIDE SEQUENCE</scope>
</reference>
<dbReference type="AlphaFoldDB" id="A0A068WZ22"/>
<protein>
    <submittedName>
        <fullName evidence="2 4">Uncharacterized protein</fullName>
    </submittedName>
</protein>
<feature type="compositionally biased region" description="Basic and acidic residues" evidence="1">
    <location>
        <begin position="26"/>
        <end position="35"/>
    </location>
</feature>
<reference evidence="2 3" key="1">
    <citation type="journal article" date="2013" name="Nature">
        <title>The genomes of four tapeworm species reveal adaptations to parasitism.</title>
        <authorList>
            <person name="Tsai I.J."/>
            <person name="Zarowiecki M."/>
            <person name="Holroyd N."/>
            <person name="Garciarrubio A."/>
            <person name="Sanchez-Flores A."/>
            <person name="Brooks K.L."/>
            <person name="Tracey A."/>
            <person name="Bobes R.J."/>
            <person name="Fragoso G."/>
            <person name="Sciutto E."/>
            <person name="Aslett M."/>
            <person name="Beasley H."/>
            <person name="Bennett H.M."/>
            <person name="Cai J."/>
            <person name="Camicia F."/>
            <person name="Clark R."/>
            <person name="Cucher M."/>
            <person name="De Silva N."/>
            <person name="Day T.A."/>
            <person name="Deplazes P."/>
            <person name="Estrada K."/>
            <person name="Fernandez C."/>
            <person name="Holland P.W."/>
            <person name="Hou J."/>
            <person name="Hu S."/>
            <person name="Huckvale T."/>
            <person name="Hung S.S."/>
            <person name="Kamenetzky L."/>
            <person name="Keane J.A."/>
            <person name="Kiss F."/>
            <person name="Koziol U."/>
            <person name="Lambert O."/>
            <person name="Liu K."/>
            <person name="Luo X."/>
            <person name="Luo Y."/>
            <person name="Macchiaroli N."/>
            <person name="Nichol S."/>
            <person name="Paps J."/>
            <person name="Parkinson J."/>
            <person name="Pouchkina-Stantcheva N."/>
            <person name="Riddiford N."/>
            <person name="Rosenzvit M."/>
            <person name="Salinas G."/>
            <person name="Wasmuth J.D."/>
            <person name="Zamanian M."/>
            <person name="Zheng Y."/>
            <person name="Cai X."/>
            <person name="Soberon X."/>
            <person name="Olson P.D."/>
            <person name="Laclette J.P."/>
            <person name="Brehm K."/>
            <person name="Berriman M."/>
            <person name="Garciarrubio A."/>
            <person name="Bobes R.J."/>
            <person name="Fragoso G."/>
            <person name="Sanchez-Flores A."/>
            <person name="Estrada K."/>
            <person name="Cevallos M.A."/>
            <person name="Morett E."/>
            <person name="Gonzalez V."/>
            <person name="Portillo T."/>
            <person name="Ochoa-Leyva A."/>
            <person name="Jose M.V."/>
            <person name="Sciutto E."/>
            <person name="Landa A."/>
            <person name="Jimenez L."/>
            <person name="Valdes V."/>
            <person name="Carrero J.C."/>
            <person name="Larralde C."/>
            <person name="Morales-Montor J."/>
            <person name="Limon-Lason J."/>
            <person name="Soberon X."/>
            <person name="Laclette J.P."/>
        </authorList>
    </citation>
    <scope>NUCLEOTIDE SEQUENCE [LARGE SCALE GENOMIC DNA]</scope>
</reference>
<evidence type="ECO:0000313" key="2">
    <source>
        <dbReference type="EMBL" id="CDS22902.1"/>
    </source>
</evidence>
<feature type="compositionally biased region" description="Gly residues" evidence="1">
    <location>
        <begin position="51"/>
        <end position="63"/>
    </location>
</feature>
<evidence type="ECO:0000256" key="1">
    <source>
        <dbReference type="SAM" id="MobiDB-lite"/>
    </source>
</evidence>
<proteinExistence type="predicted"/>
<dbReference type="EMBL" id="LK028588">
    <property type="protein sequence ID" value="CDS22902.1"/>
    <property type="molecule type" value="Genomic_DNA"/>
</dbReference>
<evidence type="ECO:0000313" key="4">
    <source>
        <dbReference type="WBParaSite" id="EgrG_002033900"/>
    </source>
</evidence>
<feature type="region of interest" description="Disordered" evidence="1">
    <location>
        <begin position="25"/>
        <end position="63"/>
    </location>
</feature>
<organism evidence="2">
    <name type="scientific">Echinococcus granulosus</name>
    <name type="common">Hydatid tapeworm</name>
    <dbReference type="NCBI Taxonomy" id="6210"/>
    <lineage>
        <taxon>Eukaryota</taxon>
        <taxon>Metazoa</taxon>
        <taxon>Spiralia</taxon>
        <taxon>Lophotrochozoa</taxon>
        <taxon>Platyhelminthes</taxon>
        <taxon>Cestoda</taxon>
        <taxon>Eucestoda</taxon>
        <taxon>Cyclophyllidea</taxon>
        <taxon>Taeniidae</taxon>
        <taxon>Echinococcus</taxon>
        <taxon>Echinococcus granulosus group</taxon>
    </lineage>
</organism>
<dbReference type="WBParaSite" id="EgrG_002033900">
    <property type="protein sequence ID" value="EgrG_002033900"/>
    <property type="gene ID" value="EgrG_002033900"/>
</dbReference>
<reference evidence="4" key="3">
    <citation type="submission" date="2020-10" db="UniProtKB">
        <authorList>
            <consortium name="WormBaseParasite"/>
        </authorList>
    </citation>
    <scope>IDENTIFICATION</scope>
</reference>